<proteinExistence type="predicted"/>
<dbReference type="AlphaFoldDB" id="A0A0P1BF01"/>
<dbReference type="Proteomes" id="UP000054845">
    <property type="component" value="Unassembled WGS sequence"/>
</dbReference>
<evidence type="ECO:0000313" key="1">
    <source>
        <dbReference type="EMBL" id="CEH14043.1"/>
    </source>
</evidence>
<reference evidence="1 2" key="1">
    <citation type="submission" date="2014-09" db="EMBL/GenBank/DDBJ databases">
        <authorList>
            <person name="Magalhaes I.L.F."/>
            <person name="Oliveira U."/>
            <person name="Santos F.R."/>
            <person name="Vidigal T.H.D.A."/>
            <person name="Brescovit A.D."/>
            <person name="Santos A.J."/>
        </authorList>
    </citation>
    <scope>NUCLEOTIDE SEQUENCE [LARGE SCALE GENOMIC DNA]</scope>
</reference>
<dbReference type="OrthoDB" id="10618311at2759"/>
<name>A0A0P1BF01_9BASI</name>
<evidence type="ECO:0000313" key="2">
    <source>
        <dbReference type="Proteomes" id="UP000054845"/>
    </source>
</evidence>
<organism evidence="1 2">
    <name type="scientific">Ceraceosorus bombacis</name>
    <dbReference type="NCBI Taxonomy" id="401625"/>
    <lineage>
        <taxon>Eukaryota</taxon>
        <taxon>Fungi</taxon>
        <taxon>Dikarya</taxon>
        <taxon>Basidiomycota</taxon>
        <taxon>Ustilaginomycotina</taxon>
        <taxon>Exobasidiomycetes</taxon>
        <taxon>Ceraceosorales</taxon>
        <taxon>Ceraceosoraceae</taxon>
        <taxon>Ceraceosorus</taxon>
    </lineage>
</organism>
<keyword evidence="2" id="KW-1185">Reference proteome</keyword>
<accession>A0A0P1BF01</accession>
<dbReference type="EMBL" id="CCYA01000238">
    <property type="protein sequence ID" value="CEH14043.1"/>
    <property type="molecule type" value="Genomic_DNA"/>
</dbReference>
<protein>
    <submittedName>
        <fullName evidence="1">Uncharacterized protein</fullName>
    </submittedName>
</protein>
<sequence>MRWTTPLSVLLRQPFSSSMFCGHASWIRCSANFTNTLPSAVHVCDGAAVVSLASCLQSASKDKSTLDWLFKLITIKEHLLWDYGIQIHQKSSTTYYSCPLMKTPALRAGAHAQLTTAPSLTNLDLTLEHFRKAEGKELITPVKAVSRAIPDVKFGGMGSIPTDLQDRNAAQAHEYLVDLLSRVAEETPS</sequence>